<dbReference type="GO" id="GO:0005524">
    <property type="term" value="F:ATP binding"/>
    <property type="evidence" value="ECO:0007669"/>
    <property type="project" value="InterPro"/>
</dbReference>
<dbReference type="GO" id="GO:0016887">
    <property type="term" value="F:ATP hydrolysis activity"/>
    <property type="evidence" value="ECO:0007669"/>
    <property type="project" value="InterPro"/>
</dbReference>
<evidence type="ECO:0000256" key="1">
    <source>
        <dbReference type="ARBA" id="ARBA00022448"/>
    </source>
</evidence>
<evidence type="ECO:0000259" key="2">
    <source>
        <dbReference type="Pfam" id="PF00005"/>
    </source>
</evidence>
<evidence type="ECO:0000313" key="3">
    <source>
        <dbReference type="EMBL" id="SVD21866.1"/>
    </source>
</evidence>
<gene>
    <name evidence="3" type="ORF">METZ01_LOCUS374720</name>
</gene>
<dbReference type="Gene3D" id="3.40.50.300">
    <property type="entry name" value="P-loop containing nucleotide triphosphate hydrolases"/>
    <property type="match status" value="1"/>
</dbReference>
<dbReference type="InterPro" id="IPR003439">
    <property type="entry name" value="ABC_transporter-like_ATP-bd"/>
</dbReference>
<name>A0A382TIH7_9ZZZZ</name>
<protein>
    <recommendedName>
        <fullName evidence="2">ABC transporter domain-containing protein</fullName>
    </recommendedName>
</protein>
<dbReference type="SUPFAM" id="SSF52540">
    <property type="entry name" value="P-loop containing nucleoside triphosphate hydrolases"/>
    <property type="match status" value="1"/>
</dbReference>
<dbReference type="InterPro" id="IPR027417">
    <property type="entry name" value="P-loop_NTPase"/>
</dbReference>
<dbReference type="EMBL" id="UINC01136853">
    <property type="protein sequence ID" value="SVD21866.1"/>
    <property type="molecule type" value="Genomic_DNA"/>
</dbReference>
<dbReference type="PANTHER" id="PTHR42781:SF4">
    <property type="entry name" value="SPERMIDINE_PUTRESCINE IMPORT ATP-BINDING PROTEIN POTA"/>
    <property type="match status" value="1"/>
</dbReference>
<organism evidence="3">
    <name type="scientific">marine metagenome</name>
    <dbReference type="NCBI Taxonomy" id="408172"/>
    <lineage>
        <taxon>unclassified sequences</taxon>
        <taxon>metagenomes</taxon>
        <taxon>ecological metagenomes</taxon>
    </lineage>
</organism>
<dbReference type="InterPro" id="IPR050093">
    <property type="entry name" value="ABC_SmlMolc_Importer"/>
</dbReference>
<keyword evidence="1" id="KW-0813">Transport</keyword>
<dbReference type="Pfam" id="PF00005">
    <property type="entry name" value="ABC_tran"/>
    <property type="match status" value="1"/>
</dbReference>
<reference evidence="3" key="1">
    <citation type="submission" date="2018-05" db="EMBL/GenBank/DDBJ databases">
        <authorList>
            <person name="Lanie J.A."/>
            <person name="Ng W.-L."/>
            <person name="Kazmierczak K.M."/>
            <person name="Andrzejewski T.M."/>
            <person name="Davidsen T.M."/>
            <person name="Wayne K.J."/>
            <person name="Tettelin H."/>
            <person name="Glass J.I."/>
            <person name="Rusch D."/>
            <person name="Podicherti R."/>
            <person name="Tsui H.-C.T."/>
            <person name="Winkler M.E."/>
        </authorList>
    </citation>
    <scope>NUCLEOTIDE SEQUENCE</scope>
</reference>
<feature type="non-terminal residue" evidence="3">
    <location>
        <position position="1"/>
    </location>
</feature>
<proteinExistence type="predicted"/>
<accession>A0A382TIH7</accession>
<feature type="non-terminal residue" evidence="3">
    <location>
        <position position="53"/>
    </location>
</feature>
<feature type="domain" description="ABC transporter" evidence="2">
    <location>
        <begin position="16"/>
        <end position="52"/>
    </location>
</feature>
<dbReference type="PANTHER" id="PTHR42781">
    <property type="entry name" value="SPERMIDINE/PUTRESCINE IMPORT ATP-BINDING PROTEIN POTA"/>
    <property type="match status" value="1"/>
</dbReference>
<sequence>VITEVSKQFSNGILALNKINLEVDSGCFVVILGASGAGKSTLLRCLNGLETPN</sequence>
<dbReference type="AlphaFoldDB" id="A0A382TIH7"/>